<dbReference type="Pfam" id="PF04134">
    <property type="entry name" value="DCC1-like"/>
    <property type="match status" value="1"/>
</dbReference>
<gene>
    <name evidence="1" type="ORF">HRQ87_11940</name>
</gene>
<dbReference type="Proteomes" id="UP000777935">
    <property type="component" value="Unassembled WGS sequence"/>
</dbReference>
<sequence>MSAPAYSYRTDPDVPKFDDQTPIAFMDGDCTLCTFGARMIDILDKSGDIRICPVQTPLGQAVLTHYNIKQDDPETWLVLDQGQTYQGIEAMIHVGRRSGGWGRVLIALEILPRAVRGWLYRRIARNRYSVFGRTDMCAVAGPGLRARLIK</sequence>
<dbReference type="PANTHER" id="PTHR33639">
    <property type="entry name" value="THIOL-DISULFIDE OXIDOREDUCTASE DCC"/>
    <property type="match status" value="1"/>
</dbReference>
<dbReference type="PANTHER" id="PTHR33639:SF2">
    <property type="entry name" value="DUF393 DOMAIN-CONTAINING PROTEIN"/>
    <property type="match status" value="1"/>
</dbReference>
<name>A0ABX2IRJ4_9RHOB</name>
<proteinExistence type="predicted"/>
<dbReference type="RefSeq" id="WP_174138587.1">
    <property type="nucleotide sequence ID" value="NZ_JABUFE010000006.1"/>
</dbReference>
<accession>A0ABX2IRJ4</accession>
<dbReference type="InterPro" id="IPR007263">
    <property type="entry name" value="DCC1-like"/>
</dbReference>
<evidence type="ECO:0000313" key="2">
    <source>
        <dbReference type="Proteomes" id="UP000777935"/>
    </source>
</evidence>
<dbReference type="InterPro" id="IPR052927">
    <property type="entry name" value="DCC_oxidoreductase"/>
</dbReference>
<organism evidence="1 2">
    <name type="scientific">Parasulfitobacter algicola</name>
    <dbReference type="NCBI Taxonomy" id="2614809"/>
    <lineage>
        <taxon>Bacteria</taxon>
        <taxon>Pseudomonadati</taxon>
        <taxon>Pseudomonadota</taxon>
        <taxon>Alphaproteobacteria</taxon>
        <taxon>Rhodobacterales</taxon>
        <taxon>Roseobacteraceae</taxon>
        <taxon>Parasulfitobacter</taxon>
    </lineage>
</organism>
<evidence type="ECO:0000313" key="1">
    <source>
        <dbReference type="EMBL" id="NSX55516.1"/>
    </source>
</evidence>
<keyword evidence="2" id="KW-1185">Reference proteome</keyword>
<reference evidence="1 2" key="1">
    <citation type="submission" date="2020-06" db="EMBL/GenBank/DDBJ databases">
        <title>Sulfitobacter algicola sp. nov., isolated from green algae.</title>
        <authorList>
            <person name="Wang C."/>
        </authorList>
    </citation>
    <scope>NUCLEOTIDE SEQUENCE [LARGE SCALE GENOMIC DNA]</scope>
    <source>
        <strain evidence="1 2">1151</strain>
    </source>
</reference>
<protein>
    <submittedName>
        <fullName evidence="1">DUF393 domain-containing protein</fullName>
    </submittedName>
</protein>
<comment type="caution">
    <text evidence="1">The sequence shown here is derived from an EMBL/GenBank/DDBJ whole genome shotgun (WGS) entry which is preliminary data.</text>
</comment>
<dbReference type="EMBL" id="JABUFE010000006">
    <property type="protein sequence ID" value="NSX55516.1"/>
    <property type="molecule type" value="Genomic_DNA"/>
</dbReference>